<keyword evidence="11" id="KW-0234">DNA repair</keyword>
<dbReference type="InterPro" id="IPR038729">
    <property type="entry name" value="Rad50/SbcC_AAA"/>
</dbReference>
<evidence type="ECO:0000256" key="8">
    <source>
        <dbReference type="ARBA" id="ARBA00022801"/>
    </source>
</evidence>
<dbReference type="InterPro" id="IPR004584">
    <property type="entry name" value="Rad50_eukaryotes"/>
</dbReference>
<evidence type="ECO:0000256" key="7">
    <source>
        <dbReference type="ARBA" id="ARBA00022763"/>
    </source>
</evidence>
<keyword evidence="17" id="KW-1185">Reference proteome</keyword>
<comment type="cofactor">
    <cofactor evidence="1">
        <name>Zn(2+)</name>
        <dbReference type="ChEBI" id="CHEBI:29105"/>
    </cofactor>
</comment>
<evidence type="ECO:0000256" key="10">
    <source>
        <dbReference type="ARBA" id="ARBA00023054"/>
    </source>
</evidence>
<evidence type="ECO:0000256" key="2">
    <source>
        <dbReference type="ARBA" id="ARBA00004123"/>
    </source>
</evidence>
<comment type="similarity">
    <text evidence="4">Belongs to the SMC family. RAD50 subfamily.</text>
</comment>
<keyword evidence="9" id="KW-0862">Zinc</keyword>
<protein>
    <recommendedName>
        <fullName evidence="15">Rad50/SbcC-type AAA domain-containing protein</fullName>
    </recommendedName>
</protein>
<feature type="coiled-coil region" evidence="14">
    <location>
        <begin position="976"/>
        <end position="1054"/>
    </location>
</feature>
<evidence type="ECO:0000256" key="6">
    <source>
        <dbReference type="ARBA" id="ARBA00022723"/>
    </source>
</evidence>
<feature type="coiled-coil region" evidence="14">
    <location>
        <begin position="193"/>
        <end position="258"/>
    </location>
</feature>
<comment type="caution">
    <text evidence="16">The sequence shown here is derived from an EMBL/GenBank/DDBJ whole genome shotgun (WGS) entry which is preliminary data.</text>
</comment>
<evidence type="ECO:0000256" key="5">
    <source>
        <dbReference type="ARBA" id="ARBA00022454"/>
    </source>
</evidence>
<evidence type="ECO:0000259" key="15">
    <source>
        <dbReference type="Pfam" id="PF13476"/>
    </source>
</evidence>
<dbReference type="Gene3D" id="3.40.50.300">
    <property type="entry name" value="P-loop containing nucleotide triphosphate hydrolases"/>
    <property type="match status" value="2"/>
</dbReference>
<evidence type="ECO:0000256" key="4">
    <source>
        <dbReference type="ARBA" id="ARBA00009439"/>
    </source>
</evidence>
<evidence type="ECO:0000313" key="17">
    <source>
        <dbReference type="Proteomes" id="UP001590950"/>
    </source>
</evidence>
<evidence type="ECO:0000256" key="3">
    <source>
        <dbReference type="ARBA" id="ARBA00004286"/>
    </source>
</evidence>
<dbReference type="SUPFAM" id="SSF52540">
    <property type="entry name" value="P-loop containing nucleoside triphosphate hydrolases"/>
    <property type="match status" value="1"/>
</dbReference>
<keyword evidence="5" id="KW-0158">Chromosome</keyword>
<organism evidence="16 17">
    <name type="scientific">Stereocaulon virgatum</name>
    <dbReference type="NCBI Taxonomy" id="373712"/>
    <lineage>
        <taxon>Eukaryota</taxon>
        <taxon>Fungi</taxon>
        <taxon>Dikarya</taxon>
        <taxon>Ascomycota</taxon>
        <taxon>Pezizomycotina</taxon>
        <taxon>Lecanoromycetes</taxon>
        <taxon>OSLEUM clade</taxon>
        <taxon>Lecanoromycetidae</taxon>
        <taxon>Lecanorales</taxon>
        <taxon>Lecanorineae</taxon>
        <taxon>Stereocaulaceae</taxon>
        <taxon>Stereocaulon</taxon>
    </lineage>
</organism>
<evidence type="ECO:0000256" key="9">
    <source>
        <dbReference type="ARBA" id="ARBA00022833"/>
    </source>
</evidence>
<name>A0ABR4A1Q5_9LECA</name>
<evidence type="ECO:0000256" key="11">
    <source>
        <dbReference type="ARBA" id="ARBA00023204"/>
    </source>
</evidence>
<feature type="coiled-coil region" evidence="14">
    <location>
        <begin position="708"/>
        <end position="735"/>
    </location>
</feature>
<gene>
    <name evidence="16" type="ORF">N7G274_007874</name>
</gene>
<dbReference type="Proteomes" id="UP001590950">
    <property type="component" value="Unassembled WGS sequence"/>
</dbReference>
<dbReference type="NCBIfam" id="TIGR00606">
    <property type="entry name" value="rad50"/>
    <property type="match status" value="1"/>
</dbReference>
<sequence>MVLEVLQSRINKLSILGVRSFDNQYPETIQFYSPLTLIVGLNGSGKTTIIECLKYATTGDMPPNSKGGSFVHDPKLCNEKEVLAQVKIRFDATNGVEHILTRRSQLTVKKNTRQFKTLEGSLVSITNGERSAISSRVAELDQLMPHYLGVSRAVLDNVIFCHQEESLWPMSEPSKLKVKFDEIFEALKYTKAIDNLKQVRKAQNIRLDKLKLNEKFTKENKDKGEKAERQSKLLDAELSGLREEITELEAKVREAEHEHQEAWDHAAKYNHVVESLNAKEEKRVWLEKDVSGLRQDLQERSESDEWLQCEVDQYEERTAVHEQRRQQQLKQYDSLTRAIDDGVKKLSNKHIEAGKYEEQRDKHEHDIERRKGLIKDSSRRHSVRGYETDLDDMQINEYMARISSLSKDQTAAVEKARRETEREANRARELLSKLGERKSALNTERNSLQQQSDANDRNIGIFLADINAIEFDESGKAILQSKIEDMAARLQKAKDDSKKGSWDSKLQESIAQLRAIKDESEQLNRDLVQGTKQASELAKLAHWKEEADDRKRNLEKIKAVHGVRLQKLINQSWAPSSLEAEFQKTVDQKTHQLKEAERQRELVCRTLEQVNYKLSNAGTDIKKVEKEIAACVKRLKDSAECEPEEYAKALSEMQEARDLFKADSDNFENLRKYFTKGIETAQKKHECNMCQRAFHGAEEREFVARLRQKLANETAAQVQKDLDDAEEDLRKAKEAGPSHATWVRLSTVELPKLQEETRRLGLEREKILSETVRHDQAVKEYEAAKVDAESLAKPVRDIAKNYQESVNLSGQINEFTANQTDIGMSRTLDGIQEQLEVLHGRSQSLENTIAKIRTDKECARSQISTLELDLTKEKSKLSDANHQLDRKAIMYKQIEELRSVNQKHQGTAKQLALQLQELEPQISEEQTKLDDLTHRGQDKEKALQQEASILADTVHKLELAERNIQIYLQDGGPAKLARCQREIDNIQCEMDQGKAERNRITISINKIKEEIDRHKEIRRTILDNIKYRQRVRDLEICQTEVANLSAQIDEADRAHWQRQATHWRHILDEVLAWKQSKIGTAKAKDEQLGKLIEDWQTDYKDSAVEYKKAHIEVETTKAAIEDLGRYGAAMDHAIMAYHSIKMEEINRIIEELWKSTYQGTDVDTIMIRSDNEAAKGTRSSYNYRVCMVKQDAEMDMRGRCSAGQKVLASIIIRLALAECFGVNCGLIALDEPTTNLDRDNIRALANSLHNIIKARRRQSNFQLIVITHDEDFLKQMNCPDFCDYYYRVSRNDRQKSEIARQSIAEVM</sequence>
<evidence type="ECO:0000256" key="13">
    <source>
        <dbReference type="ARBA" id="ARBA00049360"/>
    </source>
</evidence>
<keyword evidence="7" id="KW-0227">DNA damage</keyword>
<comment type="catalytic activity">
    <reaction evidence="13">
        <text>ATP + H2O = ADP + phosphate + H(+)</text>
        <dbReference type="Rhea" id="RHEA:13065"/>
        <dbReference type="ChEBI" id="CHEBI:15377"/>
        <dbReference type="ChEBI" id="CHEBI:15378"/>
        <dbReference type="ChEBI" id="CHEBI:30616"/>
        <dbReference type="ChEBI" id="CHEBI:43474"/>
        <dbReference type="ChEBI" id="CHEBI:456216"/>
    </reaction>
</comment>
<dbReference type="Pfam" id="PF13476">
    <property type="entry name" value="AAA_23"/>
    <property type="match status" value="1"/>
</dbReference>
<dbReference type="InterPro" id="IPR027417">
    <property type="entry name" value="P-loop_NTPase"/>
</dbReference>
<keyword evidence="6" id="KW-0479">Metal-binding</keyword>
<feature type="domain" description="Rad50/SbcC-type AAA" evidence="15">
    <location>
        <begin position="12"/>
        <end position="251"/>
    </location>
</feature>
<keyword evidence="12" id="KW-0539">Nucleus</keyword>
<dbReference type="Pfam" id="PF13558">
    <property type="entry name" value="SbcC_Walker_B"/>
    <property type="match status" value="1"/>
</dbReference>
<dbReference type="PANTHER" id="PTHR18867:SF12">
    <property type="entry name" value="DNA REPAIR PROTEIN RAD50"/>
    <property type="match status" value="1"/>
</dbReference>
<keyword evidence="8" id="KW-0378">Hydrolase</keyword>
<evidence type="ECO:0000256" key="1">
    <source>
        <dbReference type="ARBA" id="ARBA00001947"/>
    </source>
</evidence>
<comment type="subcellular location">
    <subcellularLocation>
        <location evidence="3">Chromosome</location>
    </subcellularLocation>
    <subcellularLocation>
        <location evidence="2">Nucleus</location>
    </subcellularLocation>
</comment>
<evidence type="ECO:0000256" key="14">
    <source>
        <dbReference type="SAM" id="Coils"/>
    </source>
</evidence>
<feature type="coiled-coil region" evidence="14">
    <location>
        <begin position="410"/>
        <end position="451"/>
    </location>
</feature>
<dbReference type="PANTHER" id="PTHR18867">
    <property type="entry name" value="RAD50"/>
    <property type="match status" value="1"/>
</dbReference>
<accession>A0ABR4A1Q5</accession>
<feature type="coiled-coil region" evidence="14">
    <location>
        <begin position="476"/>
        <end position="627"/>
    </location>
</feature>
<proteinExistence type="inferred from homology"/>
<reference evidence="16 17" key="1">
    <citation type="submission" date="2024-09" db="EMBL/GenBank/DDBJ databases">
        <title>Rethinking Asexuality: The Enigmatic Case of Functional Sexual Genes in Lepraria (Stereocaulaceae).</title>
        <authorList>
            <person name="Doellman M."/>
            <person name="Sun Y."/>
            <person name="Barcenas-Pena A."/>
            <person name="Lumbsch H.T."/>
            <person name="Grewe F."/>
        </authorList>
    </citation>
    <scope>NUCLEOTIDE SEQUENCE [LARGE SCALE GENOMIC DNA]</scope>
    <source>
        <strain evidence="16 17">Mercado 3170</strain>
    </source>
</reference>
<keyword evidence="10 14" id="KW-0175">Coiled coil</keyword>
<evidence type="ECO:0000313" key="16">
    <source>
        <dbReference type="EMBL" id="KAL2039206.1"/>
    </source>
</evidence>
<evidence type="ECO:0000256" key="12">
    <source>
        <dbReference type="ARBA" id="ARBA00023242"/>
    </source>
</evidence>
<dbReference type="EMBL" id="JBEFKJ010000026">
    <property type="protein sequence ID" value="KAL2039206.1"/>
    <property type="molecule type" value="Genomic_DNA"/>
</dbReference>